<feature type="domain" description="Transposase IS4-like" evidence="1">
    <location>
        <begin position="217"/>
        <end position="315"/>
    </location>
</feature>
<dbReference type="EMBL" id="FOSF01000168">
    <property type="protein sequence ID" value="SFK63906.1"/>
    <property type="molecule type" value="Genomic_DNA"/>
</dbReference>
<keyword evidence="3" id="KW-1185">Reference proteome</keyword>
<accession>A0A662ZEW5</accession>
<dbReference type="Proteomes" id="UP000243374">
    <property type="component" value="Unassembled WGS sequence"/>
</dbReference>
<evidence type="ECO:0000313" key="3">
    <source>
        <dbReference type="Proteomes" id="UP000243374"/>
    </source>
</evidence>
<feature type="non-terminal residue" evidence="2">
    <location>
        <position position="401"/>
    </location>
</feature>
<dbReference type="Pfam" id="PF01609">
    <property type="entry name" value="DDE_Tnp_1"/>
    <property type="match status" value="1"/>
</dbReference>
<organism evidence="2 3">
    <name type="scientific">Succinivibrio dextrinosolvens</name>
    <dbReference type="NCBI Taxonomy" id="83771"/>
    <lineage>
        <taxon>Bacteria</taxon>
        <taxon>Pseudomonadati</taxon>
        <taxon>Pseudomonadota</taxon>
        <taxon>Gammaproteobacteria</taxon>
        <taxon>Aeromonadales</taxon>
        <taxon>Succinivibrionaceae</taxon>
        <taxon>Succinivibrio</taxon>
    </lineage>
</organism>
<protein>
    <recommendedName>
        <fullName evidence="1">Transposase IS4-like domain-containing protein</fullName>
    </recommendedName>
</protein>
<dbReference type="GO" id="GO:0003677">
    <property type="term" value="F:DNA binding"/>
    <property type="evidence" value="ECO:0007669"/>
    <property type="project" value="InterPro"/>
</dbReference>
<gene>
    <name evidence="2" type="ORF">SAMN04487865_11681</name>
</gene>
<proteinExistence type="predicted"/>
<feature type="non-terminal residue" evidence="2">
    <location>
        <position position="1"/>
    </location>
</feature>
<sequence>FCMAFIRIQKLKKDESGKILSGSASIIDVNYDPKAKYHAQQRVREKLGKVIELYSKRCGLFQSPTRGLVIYDADTDRFSSPLTREAAEEQFNDEKLIEQIFPSADVHTVFGDGYLVAEVLKSSGLWDVICTAFPEKVTQERLFCHLIYGILRDGSRISCEDFIAKSFLFYCVQDIPLSSLKSDTRYFSAMGEDSARMDFFRAYCDYMRKQNPSFGKGCFVDSTPLPNKIDSPFNALCSHGVASTSIQMRLVMVLDEETLQPIWYDVIPGNILDISTLKTISKDVEVSLGITINGYTLDAGYASKELIMAFELQKEQEPIPEKKYLVRMPSKRGYPYRELYQEFKEQFNQAKYSFVRGGHIYFGRAVTKMIFGTPVRCYVYVDKYNALKGHTSYMMEHPEEY</sequence>
<dbReference type="InterPro" id="IPR002559">
    <property type="entry name" value="Transposase_11"/>
</dbReference>
<dbReference type="RefSeq" id="WP_177189621.1">
    <property type="nucleotide sequence ID" value="NZ_FOSF01000168.1"/>
</dbReference>
<name>A0A662ZEW5_9GAMM</name>
<dbReference type="GO" id="GO:0006313">
    <property type="term" value="P:DNA transposition"/>
    <property type="evidence" value="ECO:0007669"/>
    <property type="project" value="InterPro"/>
</dbReference>
<dbReference type="AlphaFoldDB" id="A0A662ZEW5"/>
<evidence type="ECO:0000313" key="2">
    <source>
        <dbReference type="EMBL" id="SFK63906.1"/>
    </source>
</evidence>
<reference evidence="2 3" key="1">
    <citation type="submission" date="2016-10" db="EMBL/GenBank/DDBJ databases">
        <authorList>
            <person name="Varghese N."/>
            <person name="Submissions S."/>
        </authorList>
    </citation>
    <scope>NUCLEOTIDE SEQUENCE [LARGE SCALE GENOMIC DNA]</scope>
    <source>
        <strain evidence="2 3">22B</strain>
    </source>
</reference>
<evidence type="ECO:0000259" key="1">
    <source>
        <dbReference type="Pfam" id="PF01609"/>
    </source>
</evidence>
<dbReference type="GO" id="GO:0004803">
    <property type="term" value="F:transposase activity"/>
    <property type="evidence" value="ECO:0007669"/>
    <property type="project" value="InterPro"/>
</dbReference>